<keyword evidence="1" id="KW-0472">Membrane</keyword>
<evidence type="ECO:0000256" key="1">
    <source>
        <dbReference type="SAM" id="Phobius"/>
    </source>
</evidence>
<feature type="transmembrane region" description="Helical" evidence="1">
    <location>
        <begin position="382"/>
        <end position="403"/>
    </location>
</feature>
<proteinExistence type="predicted"/>
<dbReference type="InParanoid" id="A0A4S2MXQ0"/>
<feature type="transmembrane region" description="Helical" evidence="1">
    <location>
        <begin position="154"/>
        <end position="173"/>
    </location>
</feature>
<reference evidence="2 3" key="1">
    <citation type="submission" date="2019-04" db="EMBL/GenBank/DDBJ databases">
        <title>Comparative genomics and transcriptomics to analyze fruiting body development in filamentous ascomycetes.</title>
        <authorList>
            <consortium name="DOE Joint Genome Institute"/>
            <person name="Lutkenhaus R."/>
            <person name="Traeger S."/>
            <person name="Breuer J."/>
            <person name="Kuo A."/>
            <person name="Lipzen A."/>
            <person name="Pangilinan J."/>
            <person name="Dilworth D."/>
            <person name="Sandor L."/>
            <person name="Poggeler S."/>
            <person name="Barry K."/>
            <person name="Grigoriev I.V."/>
            <person name="Nowrousian M."/>
        </authorList>
    </citation>
    <scope>NUCLEOTIDE SEQUENCE [LARGE SCALE GENOMIC DNA]</scope>
    <source>
        <strain evidence="2 3">CBS 389.68</strain>
    </source>
</reference>
<dbReference type="Proteomes" id="UP000298138">
    <property type="component" value="Unassembled WGS sequence"/>
</dbReference>
<keyword evidence="3" id="KW-1185">Reference proteome</keyword>
<feature type="transmembrane region" description="Helical" evidence="1">
    <location>
        <begin position="302"/>
        <end position="321"/>
    </location>
</feature>
<organism evidence="2 3">
    <name type="scientific">Ascodesmis nigricans</name>
    <dbReference type="NCBI Taxonomy" id="341454"/>
    <lineage>
        <taxon>Eukaryota</taxon>
        <taxon>Fungi</taxon>
        <taxon>Dikarya</taxon>
        <taxon>Ascomycota</taxon>
        <taxon>Pezizomycotina</taxon>
        <taxon>Pezizomycetes</taxon>
        <taxon>Pezizales</taxon>
        <taxon>Ascodesmidaceae</taxon>
        <taxon>Ascodesmis</taxon>
    </lineage>
</organism>
<dbReference type="AlphaFoldDB" id="A0A4S2MXQ0"/>
<feature type="transmembrane region" description="Helical" evidence="1">
    <location>
        <begin position="356"/>
        <end position="375"/>
    </location>
</feature>
<accession>A0A4S2MXQ0</accession>
<evidence type="ECO:0000313" key="3">
    <source>
        <dbReference type="Proteomes" id="UP000298138"/>
    </source>
</evidence>
<protein>
    <submittedName>
        <fullName evidence="2">Uncharacterized protein</fullName>
    </submittedName>
</protein>
<evidence type="ECO:0000313" key="2">
    <source>
        <dbReference type="EMBL" id="TGZ81431.1"/>
    </source>
</evidence>
<feature type="transmembrane region" description="Helical" evidence="1">
    <location>
        <begin position="12"/>
        <end position="31"/>
    </location>
</feature>
<feature type="transmembrane region" description="Helical" evidence="1">
    <location>
        <begin position="440"/>
        <end position="462"/>
    </location>
</feature>
<name>A0A4S2MXQ0_9PEZI</name>
<keyword evidence="1" id="KW-0812">Transmembrane</keyword>
<keyword evidence="1" id="KW-1133">Transmembrane helix</keyword>
<sequence length="483" mass="54597">MADSNPASSNIAGYTLADLLPLLLLASLPLLQPPSRLSSLPDLNSHLLRLSLLFGFLDILFLVFGCLTLWFRHGLSHLQSARWLQFIRCADFDVLLRVGVDAIPTLERDEIVDNVLRETQNSRITKNPTGGKLVGILGWMLWLKLLFLRRESGGFWWTVEAVVGMVYWLNWVMNEVLLWMALRGIPMDTVANRDGKHRLAKKQSELEHELSKIGRSSHGEQQQSNTQLEETFRAKYRRPIYWVENTTRVARGLHVWGPLSIICGKTYLANPYLLDLGKLQYITTAPGEWMASFMESIVFTPFGKWSLIAFVISFAVLWVLVVTGKFGGSSTRTDTHPQALSGTTERRTRTLTLEEMFFGALACLTFIAAMPGWLLGGGSLVLLFVAGWLLVIALVIVLLGLVVNCASWVVVPTGGYWMVHQVLYMAVYRRMKWAPRNVMMGMDDVMFVVDVVLCGMVGYWVFGEPLGWDTWRRIINRGTMSYD</sequence>
<dbReference type="EMBL" id="ML220119">
    <property type="protein sequence ID" value="TGZ81431.1"/>
    <property type="molecule type" value="Genomic_DNA"/>
</dbReference>
<feature type="transmembrane region" description="Helical" evidence="1">
    <location>
        <begin position="409"/>
        <end position="428"/>
    </location>
</feature>
<feature type="transmembrane region" description="Helical" evidence="1">
    <location>
        <begin position="51"/>
        <end position="71"/>
    </location>
</feature>
<gene>
    <name evidence="2" type="ORF">EX30DRAFT_340710</name>
</gene>
<feature type="non-terminal residue" evidence="2">
    <location>
        <position position="483"/>
    </location>
</feature>